<dbReference type="EMBL" id="CAKKLH010000173">
    <property type="protein sequence ID" value="CAH0105190.1"/>
    <property type="molecule type" value="Genomic_DNA"/>
</dbReference>
<evidence type="ECO:0000313" key="2">
    <source>
        <dbReference type="Proteomes" id="UP000789390"/>
    </source>
</evidence>
<sequence length="385" mass="42975">MSKIGVKLASFSEFQKGGTVKKKYVVVSTLEELCVKGAVAHGLNNDCEIVTECGAVIADDEALFFLYKEIPLYVTTKLDGTADIPQNGDSSSPVHSDVTEFTHEESPILPLSPGDSVSIDGSINQLELMEVQLVTSANDNNQTPPAVDVVADDATNTLVLNTILITLRENVRGDLADCAQQLIERLLGCEVCSNQDRLLVKKATGNWLMANCERVLEDGQVHRTLSTNRDQMFEEPMGILLRWENTQGPTGILCAKQKVLPECQRLELDTVIPTAEEILIAEKYMREEVLNSEDQRNYNREKILAKFVLTRPSRREFIEKGNNAATTILNRYPRLNIYERSHSVAFTSLDFELLLHLLPNKTANRGRGLKLQQQNPGRPCFKTLM</sequence>
<accession>A0A8J2RI90</accession>
<evidence type="ECO:0008006" key="3">
    <source>
        <dbReference type="Google" id="ProtNLM"/>
    </source>
</evidence>
<name>A0A8J2RI90_9CRUS</name>
<organism evidence="1 2">
    <name type="scientific">Daphnia galeata</name>
    <dbReference type="NCBI Taxonomy" id="27404"/>
    <lineage>
        <taxon>Eukaryota</taxon>
        <taxon>Metazoa</taxon>
        <taxon>Ecdysozoa</taxon>
        <taxon>Arthropoda</taxon>
        <taxon>Crustacea</taxon>
        <taxon>Branchiopoda</taxon>
        <taxon>Diplostraca</taxon>
        <taxon>Cladocera</taxon>
        <taxon>Anomopoda</taxon>
        <taxon>Daphniidae</taxon>
        <taxon>Daphnia</taxon>
    </lineage>
</organism>
<protein>
    <recommendedName>
        <fullName evidence="3">CIDE-N domain-containing protein</fullName>
    </recommendedName>
</protein>
<dbReference type="AlphaFoldDB" id="A0A8J2RI90"/>
<evidence type="ECO:0000313" key="1">
    <source>
        <dbReference type="EMBL" id="CAH0105190.1"/>
    </source>
</evidence>
<proteinExistence type="predicted"/>
<reference evidence="1" key="1">
    <citation type="submission" date="2021-11" db="EMBL/GenBank/DDBJ databases">
        <authorList>
            <person name="Schell T."/>
        </authorList>
    </citation>
    <scope>NUCLEOTIDE SEQUENCE</scope>
    <source>
        <strain evidence="1">M5</strain>
    </source>
</reference>
<gene>
    <name evidence="1" type="ORF">DGAL_LOCUS8204</name>
</gene>
<dbReference type="Proteomes" id="UP000789390">
    <property type="component" value="Unassembled WGS sequence"/>
</dbReference>
<comment type="caution">
    <text evidence="1">The sequence shown here is derived from an EMBL/GenBank/DDBJ whole genome shotgun (WGS) entry which is preliminary data.</text>
</comment>
<keyword evidence="2" id="KW-1185">Reference proteome</keyword>